<sequence length="42" mass="4978">MVVDPPRYICLWHVRECSLWITSSPTQVIDSCQSERTQVKER</sequence>
<dbReference type="EMBL" id="CP023067">
    <property type="protein sequence ID" value="ASY61662.1"/>
    <property type="molecule type" value="Genomic_DNA"/>
</dbReference>
<dbReference type="KEGG" id="esj:SJ05684_c01920"/>
<gene>
    <name evidence="1" type="ORF">SJ05684_c01920</name>
</gene>
<keyword evidence="2" id="KW-1185">Reference proteome</keyword>
<evidence type="ECO:0000313" key="1">
    <source>
        <dbReference type="EMBL" id="ASY61662.1"/>
    </source>
</evidence>
<protein>
    <submittedName>
        <fullName evidence="1">Uncharacterized protein</fullName>
    </submittedName>
</protein>
<evidence type="ECO:0000313" key="2">
    <source>
        <dbReference type="Proteomes" id="UP000217211"/>
    </source>
</evidence>
<dbReference type="AlphaFoldDB" id="A0A249P7E8"/>
<name>A0A249P7E8_9HYPH</name>
<proteinExistence type="predicted"/>
<accession>A0A249P7E8</accession>
<dbReference type="Proteomes" id="UP000217211">
    <property type="component" value="Chromosome"/>
</dbReference>
<organism evidence="1 2">
    <name type="scientific">Sinorhizobium sojae CCBAU 05684</name>
    <dbReference type="NCBI Taxonomy" id="716928"/>
    <lineage>
        <taxon>Bacteria</taxon>
        <taxon>Pseudomonadati</taxon>
        <taxon>Pseudomonadota</taxon>
        <taxon>Alphaproteobacteria</taxon>
        <taxon>Hyphomicrobiales</taxon>
        <taxon>Rhizobiaceae</taxon>
        <taxon>Sinorhizobium/Ensifer group</taxon>
        <taxon>Sinorhizobium</taxon>
    </lineage>
</organism>
<reference evidence="1 2" key="1">
    <citation type="submission" date="2017-08" db="EMBL/GenBank/DDBJ databases">
        <title>Multipartite genome sequences of Sinorhizobium species nodulating soybeans.</title>
        <authorList>
            <person name="Tian C.F."/>
        </authorList>
    </citation>
    <scope>NUCLEOTIDE SEQUENCE [LARGE SCALE GENOMIC DNA]</scope>
    <source>
        <strain evidence="1 2">CCBAU 05684</strain>
    </source>
</reference>